<evidence type="ECO:0000313" key="7">
    <source>
        <dbReference type="Ensembl" id="ENSCCNP00000021966.1"/>
    </source>
</evidence>
<sequence>LECTLPSLAYLSLSLFLPCVLADSEMLQCIPGHRCGDRTYNTLEQCCDNDTILPLTWTQLCGIYWACFELCHPEPFGSQKEFAVRGKVPSVKSQCLSSPSLENHLSSKCESPEFKPQNHHKK</sequence>
<dbReference type="PANTHER" id="PTHR34827:SF5">
    <property type="entry name" value="INSULIN GROWTH FACTOR-LIKE FAMILY MEMBER 3"/>
    <property type="match status" value="1"/>
</dbReference>
<comment type="subcellular location">
    <subcellularLocation>
        <location evidence="1">Secreted</location>
    </subcellularLocation>
</comment>
<dbReference type="GO" id="GO:0005615">
    <property type="term" value="C:extracellular space"/>
    <property type="evidence" value="ECO:0007669"/>
    <property type="project" value="TreeGrafter"/>
</dbReference>
<dbReference type="Ensembl" id="ENSCCNT00000028190.1">
    <property type="protein sequence ID" value="ENSCCNP00000021966.1"/>
    <property type="gene ID" value="ENSCCNG00000021678.1"/>
</dbReference>
<protein>
    <submittedName>
        <fullName evidence="7">Uncharacterized protein</fullName>
    </submittedName>
</protein>
<evidence type="ECO:0000256" key="4">
    <source>
        <dbReference type="ARBA" id="ARBA00022729"/>
    </source>
</evidence>
<reference evidence="7" key="1">
    <citation type="submission" date="2023-09" db="UniProtKB">
        <authorList>
            <consortium name="Ensembl"/>
        </authorList>
    </citation>
    <scope>IDENTIFICATION</scope>
</reference>
<evidence type="ECO:0000256" key="2">
    <source>
        <dbReference type="ARBA" id="ARBA00009529"/>
    </source>
</evidence>
<organism evidence="7">
    <name type="scientific">Castor canadensis</name>
    <name type="common">American beaver</name>
    <dbReference type="NCBI Taxonomy" id="51338"/>
    <lineage>
        <taxon>Eukaryota</taxon>
        <taxon>Metazoa</taxon>
        <taxon>Chordata</taxon>
        <taxon>Craniata</taxon>
        <taxon>Vertebrata</taxon>
        <taxon>Euteleostomi</taxon>
        <taxon>Mammalia</taxon>
        <taxon>Eutheria</taxon>
        <taxon>Euarchontoglires</taxon>
        <taxon>Glires</taxon>
        <taxon>Rodentia</taxon>
        <taxon>Castorimorpha</taxon>
        <taxon>Castoridae</taxon>
        <taxon>Castor</taxon>
    </lineage>
</organism>
<feature type="region of interest" description="Disordered" evidence="5">
    <location>
        <begin position="93"/>
        <end position="122"/>
    </location>
</feature>
<proteinExistence type="inferred from homology"/>
<evidence type="ECO:0000256" key="1">
    <source>
        <dbReference type="ARBA" id="ARBA00004613"/>
    </source>
</evidence>
<evidence type="ECO:0000256" key="3">
    <source>
        <dbReference type="ARBA" id="ARBA00022525"/>
    </source>
</evidence>
<dbReference type="GO" id="GO:0005102">
    <property type="term" value="F:signaling receptor binding"/>
    <property type="evidence" value="ECO:0007669"/>
    <property type="project" value="TreeGrafter"/>
</dbReference>
<feature type="signal peptide" evidence="6">
    <location>
        <begin position="1"/>
        <end position="22"/>
    </location>
</feature>
<dbReference type="PANTHER" id="PTHR34827">
    <property type="entry name" value="INSULIN GROWTH FACTOR-LIKE FAMILY MEMBER 3-RELATED"/>
    <property type="match status" value="1"/>
</dbReference>
<feature type="compositionally biased region" description="Polar residues" evidence="5">
    <location>
        <begin position="93"/>
        <end position="104"/>
    </location>
</feature>
<dbReference type="InterPro" id="IPR032744">
    <property type="entry name" value="IGFL"/>
</dbReference>
<comment type="similarity">
    <text evidence="2">Belongs to the IGFL family.</text>
</comment>
<name>A0A8C0XEF1_CASCN</name>
<keyword evidence="4 6" id="KW-0732">Signal</keyword>
<evidence type="ECO:0000256" key="5">
    <source>
        <dbReference type="SAM" id="MobiDB-lite"/>
    </source>
</evidence>
<feature type="chain" id="PRO_5034341201" evidence="6">
    <location>
        <begin position="23"/>
        <end position="122"/>
    </location>
</feature>
<evidence type="ECO:0000256" key="6">
    <source>
        <dbReference type="SAM" id="SignalP"/>
    </source>
</evidence>
<dbReference type="AlphaFoldDB" id="A0A8C0XEF1"/>
<dbReference type="Pfam" id="PF14653">
    <property type="entry name" value="IGFL"/>
    <property type="match status" value="1"/>
</dbReference>
<accession>A0A8C0XEF1</accession>
<keyword evidence="3" id="KW-0964">Secreted</keyword>